<proteinExistence type="predicted"/>
<evidence type="ECO:0000313" key="2">
    <source>
        <dbReference type="EMBL" id="SVB26435.1"/>
    </source>
</evidence>
<name>A0A382CK40_9ZZZZ</name>
<keyword evidence="1" id="KW-1133">Transmembrane helix</keyword>
<protein>
    <submittedName>
        <fullName evidence="2">Uncharacterized protein</fullName>
    </submittedName>
</protein>
<feature type="transmembrane region" description="Helical" evidence="1">
    <location>
        <begin position="14"/>
        <end position="32"/>
    </location>
</feature>
<keyword evidence="1" id="KW-0812">Transmembrane</keyword>
<gene>
    <name evidence="2" type="ORF">METZ01_LOCUS179289</name>
</gene>
<organism evidence="2">
    <name type="scientific">marine metagenome</name>
    <dbReference type="NCBI Taxonomy" id="408172"/>
    <lineage>
        <taxon>unclassified sequences</taxon>
        <taxon>metagenomes</taxon>
        <taxon>ecological metagenomes</taxon>
    </lineage>
</organism>
<dbReference type="AlphaFoldDB" id="A0A382CK40"/>
<keyword evidence="1" id="KW-0472">Membrane</keyword>
<feature type="non-terminal residue" evidence="2">
    <location>
        <position position="43"/>
    </location>
</feature>
<dbReference type="EMBL" id="UINC01034893">
    <property type="protein sequence ID" value="SVB26435.1"/>
    <property type="molecule type" value="Genomic_DNA"/>
</dbReference>
<evidence type="ECO:0000256" key="1">
    <source>
        <dbReference type="SAM" id="Phobius"/>
    </source>
</evidence>
<accession>A0A382CK40</accession>
<sequence length="43" mass="5214">MRVEFLPSIDFNQMLVYSTFAHLLFLTWVMFLPDHRTQEQIVV</sequence>
<reference evidence="2" key="1">
    <citation type="submission" date="2018-05" db="EMBL/GenBank/DDBJ databases">
        <authorList>
            <person name="Lanie J.A."/>
            <person name="Ng W.-L."/>
            <person name="Kazmierczak K.M."/>
            <person name="Andrzejewski T.M."/>
            <person name="Davidsen T.M."/>
            <person name="Wayne K.J."/>
            <person name="Tettelin H."/>
            <person name="Glass J.I."/>
            <person name="Rusch D."/>
            <person name="Podicherti R."/>
            <person name="Tsui H.-C.T."/>
            <person name="Winkler M.E."/>
        </authorList>
    </citation>
    <scope>NUCLEOTIDE SEQUENCE</scope>
</reference>